<comment type="caution">
    <text evidence="8">The sequence shown here is derived from an EMBL/GenBank/DDBJ whole genome shotgun (WGS) entry which is preliminary data.</text>
</comment>
<keyword evidence="5" id="KW-0539">Nucleus</keyword>
<protein>
    <recommendedName>
        <fullName evidence="7">Xylanolytic transcriptional activator regulatory domain-containing protein</fullName>
    </recommendedName>
</protein>
<evidence type="ECO:0000313" key="9">
    <source>
        <dbReference type="Proteomes" id="UP001175261"/>
    </source>
</evidence>
<evidence type="ECO:0000256" key="2">
    <source>
        <dbReference type="ARBA" id="ARBA00023015"/>
    </source>
</evidence>
<organism evidence="8 9">
    <name type="scientific">Sarocladium strictum</name>
    <name type="common">Black bundle disease fungus</name>
    <name type="synonym">Acremonium strictum</name>
    <dbReference type="NCBI Taxonomy" id="5046"/>
    <lineage>
        <taxon>Eukaryota</taxon>
        <taxon>Fungi</taxon>
        <taxon>Dikarya</taxon>
        <taxon>Ascomycota</taxon>
        <taxon>Pezizomycotina</taxon>
        <taxon>Sordariomycetes</taxon>
        <taxon>Hypocreomycetidae</taxon>
        <taxon>Hypocreales</taxon>
        <taxon>Sarocladiaceae</taxon>
        <taxon>Sarocladium</taxon>
    </lineage>
</organism>
<dbReference type="PANTHER" id="PTHR47171">
    <property type="entry name" value="FARA-RELATED"/>
    <property type="match status" value="1"/>
</dbReference>
<keyword evidence="1" id="KW-0862">Zinc</keyword>
<keyword evidence="4" id="KW-0804">Transcription</keyword>
<keyword evidence="3" id="KW-0238">DNA-binding</keyword>
<name>A0AA39GC93_SARSR</name>
<feature type="domain" description="Xylanolytic transcriptional activator regulatory" evidence="7">
    <location>
        <begin position="213"/>
        <end position="386"/>
    </location>
</feature>
<feature type="compositionally biased region" description="Polar residues" evidence="6">
    <location>
        <begin position="104"/>
        <end position="114"/>
    </location>
</feature>
<keyword evidence="2" id="KW-0805">Transcription regulation</keyword>
<reference evidence="8" key="1">
    <citation type="submission" date="2022-10" db="EMBL/GenBank/DDBJ databases">
        <title>Determination and structural analysis of whole genome sequence of Sarocladium strictum F4-1.</title>
        <authorList>
            <person name="Hu L."/>
            <person name="Jiang Y."/>
        </authorList>
    </citation>
    <scope>NUCLEOTIDE SEQUENCE</scope>
    <source>
        <strain evidence="8">F4-1</strain>
    </source>
</reference>
<dbReference type="InterPro" id="IPR052073">
    <property type="entry name" value="Amide_Lactam_Regulators"/>
</dbReference>
<evidence type="ECO:0000256" key="4">
    <source>
        <dbReference type="ARBA" id="ARBA00023163"/>
    </source>
</evidence>
<dbReference type="GO" id="GO:0008270">
    <property type="term" value="F:zinc ion binding"/>
    <property type="evidence" value="ECO:0007669"/>
    <property type="project" value="InterPro"/>
</dbReference>
<feature type="region of interest" description="Disordered" evidence="6">
    <location>
        <begin position="1"/>
        <end position="129"/>
    </location>
</feature>
<evidence type="ECO:0000256" key="5">
    <source>
        <dbReference type="ARBA" id="ARBA00023242"/>
    </source>
</evidence>
<evidence type="ECO:0000313" key="8">
    <source>
        <dbReference type="EMBL" id="KAK0384668.1"/>
    </source>
</evidence>
<dbReference type="InterPro" id="IPR001138">
    <property type="entry name" value="Zn2Cys6_DnaBD"/>
</dbReference>
<dbReference type="Pfam" id="PF04082">
    <property type="entry name" value="Fungal_trans"/>
    <property type="match status" value="1"/>
</dbReference>
<evidence type="ECO:0000256" key="1">
    <source>
        <dbReference type="ARBA" id="ARBA00022833"/>
    </source>
</evidence>
<dbReference type="GO" id="GO:0000981">
    <property type="term" value="F:DNA-binding transcription factor activity, RNA polymerase II-specific"/>
    <property type="evidence" value="ECO:0007669"/>
    <property type="project" value="InterPro"/>
</dbReference>
<keyword evidence="9" id="KW-1185">Reference proteome</keyword>
<proteinExistence type="predicted"/>
<evidence type="ECO:0000256" key="6">
    <source>
        <dbReference type="SAM" id="MobiDB-lite"/>
    </source>
</evidence>
<dbReference type="EMBL" id="JAPDFR010000008">
    <property type="protein sequence ID" value="KAK0384668.1"/>
    <property type="molecule type" value="Genomic_DNA"/>
</dbReference>
<dbReference type="GO" id="GO:0006351">
    <property type="term" value="P:DNA-templated transcription"/>
    <property type="evidence" value="ECO:0007669"/>
    <property type="project" value="InterPro"/>
</dbReference>
<evidence type="ECO:0000256" key="3">
    <source>
        <dbReference type="ARBA" id="ARBA00023125"/>
    </source>
</evidence>
<accession>A0AA39GC93</accession>
<dbReference type="AlphaFoldDB" id="A0AA39GC93"/>
<evidence type="ECO:0000259" key="7">
    <source>
        <dbReference type="Pfam" id="PF04082"/>
    </source>
</evidence>
<feature type="region of interest" description="Disordered" evidence="6">
    <location>
        <begin position="577"/>
        <end position="596"/>
    </location>
</feature>
<dbReference type="GO" id="GO:0003677">
    <property type="term" value="F:DNA binding"/>
    <property type="evidence" value="ECO:0007669"/>
    <property type="project" value="UniProtKB-KW"/>
</dbReference>
<dbReference type="CDD" id="cd12148">
    <property type="entry name" value="fungal_TF_MHR"/>
    <property type="match status" value="1"/>
</dbReference>
<dbReference type="CDD" id="cd00067">
    <property type="entry name" value="GAL4"/>
    <property type="match status" value="1"/>
</dbReference>
<gene>
    <name evidence="8" type="ORF">NLU13_8754</name>
</gene>
<dbReference type="PANTHER" id="PTHR47171:SF6">
    <property type="entry name" value="SPECIFIC TRANSCRIPTION FACTOR, PUTATIVE (AFU_ORTHOLOGUE AFUA_2G06130)-RELATED"/>
    <property type="match status" value="1"/>
</dbReference>
<dbReference type="InterPro" id="IPR007219">
    <property type="entry name" value="XnlR_reg_dom"/>
</dbReference>
<sequence>MASSVKVKFVASDPNRGGLPVKRKQVQHACDACRKKKRRCIHAEDSAETSAPEVGAEEQSEPRETASVYQASPAPEPTPSVMNGTSAATAMGYGGNPAQRRASAYSQQRTPQDASLSSPSESSKPQTRFVGDLNPEAMFVEAMGPPAKHENPQKYDVGIWLSLNNGNGSSGSGSQFITSRPPQAMDRFLLPFVKEHCMTTMPPQGDFEKLKAVFYQKIHPIFPVIPPSSIASDSTDPTEIVLKQLICLAASTDPNSAQYLRLQNHGTGLLSPQEFSQTISSAVRATLETSLIPDRVLHIRALTILSMYTQPTCPEEADLPAQLGGRAIHHVQTLGLQLLGFDAPNCDELESLFCAVWALDRLNAAQYGRPCVMHERDIGTNLTNCIRKQQPCFRLLLSVIQWLDHVIDLYRPGPTAEASGAQKVAFMDLPVLEAMIVDADALRVPSFLIATIETLYHAVIILSCRLHRPGTLPAASTLPPPSSNARRSLAADRIACAIPRDHLSPMPFVPYAMSLALSVEYRKMRHSRLPMFRARAMNAFRRNCEMLRNFGDYFWSARVVANLGERVMKEMERAATTLTKEATPPAESSTAPQQANSSIIPSQNVFPLADLTGIDTATGLDNLVDFSMVDAVSGQDLFGHIDPNFNLNAVEDALEANLDIGLPLNWGEWGHFATS</sequence>
<dbReference type="Proteomes" id="UP001175261">
    <property type="component" value="Unassembled WGS sequence"/>
</dbReference>